<dbReference type="KEGG" id="bfo:118415395"/>
<feature type="compositionally biased region" description="Polar residues" evidence="1">
    <location>
        <begin position="412"/>
        <end position="422"/>
    </location>
</feature>
<proteinExistence type="predicted"/>
<dbReference type="InterPro" id="IPR042351">
    <property type="entry name" value="C3orf18-like"/>
</dbReference>
<dbReference type="AlphaFoldDB" id="A0A9J7MPL7"/>
<evidence type="ECO:0000313" key="5">
    <source>
        <dbReference type="RefSeq" id="XP_035675871.1"/>
    </source>
</evidence>
<dbReference type="RefSeq" id="XP_035675872.1">
    <property type="nucleotide sequence ID" value="XM_035819979.1"/>
</dbReference>
<feature type="signal peptide" evidence="3">
    <location>
        <begin position="1"/>
        <end position="23"/>
    </location>
</feature>
<dbReference type="GeneID" id="118415395"/>
<dbReference type="RefSeq" id="XP_035675871.1">
    <property type="nucleotide sequence ID" value="XM_035819978.1"/>
</dbReference>
<accession>A0A9J7MPL7</accession>
<evidence type="ECO:0000256" key="2">
    <source>
        <dbReference type="SAM" id="Phobius"/>
    </source>
</evidence>
<reference evidence="4" key="1">
    <citation type="journal article" date="2020" name="Nat. Ecol. Evol.">
        <title>Deeply conserved synteny resolves early events in vertebrate evolution.</title>
        <authorList>
            <person name="Simakov O."/>
            <person name="Marletaz F."/>
            <person name="Yue J.X."/>
            <person name="O'Connell B."/>
            <person name="Jenkins J."/>
            <person name="Brandt A."/>
            <person name="Calef R."/>
            <person name="Tung C.H."/>
            <person name="Huang T.K."/>
            <person name="Schmutz J."/>
            <person name="Satoh N."/>
            <person name="Yu J.K."/>
            <person name="Putnam N.H."/>
            <person name="Green R.E."/>
            <person name="Rokhsar D.S."/>
        </authorList>
    </citation>
    <scope>NUCLEOTIDE SEQUENCE [LARGE SCALE GENOMIC DNA]</scope>
    <source>
        <strain evidence="4">S238N-H82</strain>
    </source>
</reference>
<organism evidence="4 6">
    <name type="scientific">Branchiostoma floridae</name>
    <name type="common">Florida lancelet</name>
    <name type="synonym">Amphioxus</name>
    <dbReference type="NCBI Taxonomy" id="7739"/>
    <lineage>
        <taxon>Eukaryota</taxon>
        <taxon>Metazoa</taxon>
        <taxon>Chordata</taxon>
        <taxon>Cephalochordata</taxon>
        <taxon>Leptocardii</taxon>
        <taxon>Amphioxiformes</taxon>
        <taxon>Branchiostomatidae</taxon>
        <taxon>Branchiostoma</taxon>
    </lineage>
</organism>
<feature type="chain" id="PRO_5044699061" evidence="3">
    <location>
        <begin position="24"/>
        <end position="422"/>
    </location>
</feature>
<gene>
    <name evidence="5 6" type="primary">LOC118415395</name>
</gene>
<keyword evidence="2" id="KW-0812">Transmembrane</keyword>
<dbReference type="PANTHER" id="PTHR15868">
    <property type="entry name" value="SIMILAR TO RIKEN CDNA 6430571L13 GENE, SIMILAR TO G20 PROTEIN"/>
    <property type="match status" value="1"/>
</dbReference>
<dbReference type="OrthoDB" id="6381603at2759"/>
<evidence type="ECO:0000256" key="1">
    <source>
        <dbReference type="SAM" id="MobiDB-lite"/>
    </source>
</evidence>
<protein>
    <submittedName>
        <fullName evidence="5 6">Uncharacterized protein LOC118415395 isoform X1</fullName>
    </submittedName>
</protein>
<keyword evidence="2" id="KW-1133">Transmembrane helix</keyword>
<evidence type="ECO:0000313" key="6">
    <source>
        <dbReference type="RefSeq" id="XP_035675872.1"/>
    </source>
</evidence>
<keyword evidence="3" id="KW-0732">Signal</keyword>
<evidence type="ECO:0000256" key="3">
    <source>
        <dbReference type="SAM" id="SignalP"/>
    </source>
</evidence>
<dbReference type="PANTHER" id="PTHR15868:SF0">
    <property type="entry name" value="SIMILAR TO RIKEN CDNA 6430571L13 GENE_ SIMILAR TO G20 PROTEIN"/>
    <property type="match status" value="1"/>
</dbReference>
<sequence>MIFSGVRNNYLVLALLFLTEVAPEVGKQGSLSSNISGHFQHLPANTSEKGENSRTLWETRNNTNDVVGTFYTENRPQPKLYLPEKVASRSTNSTRTPSTVLFGESAVSQAIHLTAFHLSTSVPVYRRHKGLEPSKRNFVIPASTIISQTNWTTSTRTLDLHKSQFSSFDTNQTLNSLGVIAESSLKTILTLSSKATVELRPSPTWSPSVAAPSISKQTLDSTGVLVPEGTMLQPSTLTPVSLSQMLNSTHPAVVPPAQSPFTPTPGLTHPAALHPSTSTHRLHSISSLLISPSSVPAASGTYLETTNITEPTYLPPQPGEHHSTAHIVLVWVFAPLGTLLTVLFLVALGFYIRKRRRLEKLRHQLMPLYNFDPSEEGDDWESELLNEVKDTSSLVSDRGKSQKPHSPPNPKLSFSSESTELM</sequence>
<keyword evidence="2" id="KW-0472">Membrane</keyword>
<keyword evidence="4" id="KW-1185">Reference proteome</keyword>
<dbReference type="Proteomes" id="UP000001554">
    <property type="component" value="Chromosome 5"/>
</dbReference>
<feature type="region of interest" description="Disordered" evidence="1">
    <location>
        <begin position="391"/>
        <end position="422"/>
    </location>
</feature>
<reference evidence="5 6" key="2">
    <citation type="submission" date="2025-04" db="UniProtKB">
        <authorList>
            <consortium name="RefSeq"/>
        </authorList>
    </citation>
    <scope>IDENTIFICATION</scope>
    <source>
        <strain evidence="5 6">S238N-H82</strain>
        <tissue evidence="5 6">Testes</tissue>
    </source>
</reference>
<feature type="transmembrane region" description="Helical" evidence="2">
    <location>
        <begin position="328"/>
        <end position="352"/>
    </location>
</feature>
<evidence type="ECO:0000313" key="4">
    <source>
        <dbReference type="Proteomes" id="UP000001554"/>
    </source>
</evidence>
<name>A0A9J7MPL7_BRAFL</name>